<dbReference type="InterPro" id="IPR005793">
    <property type="entry name" value="Formyl_trans_C"/>
</dbReference>
<dbReference type="InterPro" id="IPR044135">
    <property type="entry name" value="Met-tRNA-FMT_C"/>
</dbReference>
<evidence type="ECO:0000313" key="11">
    <source>
        <dbReference type="EMBL" id="GET19988.1"/>
    </source>
</evidence>
<name>A0A2P8CK74_9BACT</name>
<reference evidence="12 13" key="1">
    <citation type="submission" date="2018-03" db="EMBL/GenBank/DDBJ databases">
        <title>Genomic Encyclopedia of Archaeal and Bacterial Type Strains, Phase II (KMG-II): from individual species to whole genera.</title>
        <authorList>
            <person name="Goeker M."/>
        </authorList>
    </citation>
    <scope>NUCLEOTIDE SEQUENCE [LARGE SCALE GENOMIC DNA]</scope>
    <source>
        <strain evidence="12 13">DSM 27267</strain>
    </source>
</reference>
<evidence type="ECO:0000256" key="6">
    <source>
        <dbReference type="ARBA" id="ARBA00022917"/>
    </source>
</evidence>
<dbReference type="Gene3D" id="3.40.50.170">
    <property type="entry name" value="Formyl transferase, N-terminal domain"/>
    <property type="match status" value="1"/>
</dbReference>
<evidence type="ECO:0000313" key="13">
    <source>
        <dbReference type="Proteomes" id="UP000240621"/>
    </source>
</evidence>
<evidence type="ECO:0000256" key="4">
    <source>
        <dbReference type="ARBA" id="ARBA00016014"/>
    </source>
</evidence>
<evidence type="ECO:0000256" key="2">
    <source>
        <dbReference type="ARBA" id="ARBA00010699"/>
    </source>
</evidence>
<dbReference type="Proteomes" id="UP000396862">
    <property type="component" value="Unassembled WGS sequence"/>
</dbReference>
<dbReference type="InterPro" id="IPR037022">
    <property type="entry name" value="Formyl_trans_C_sf"/>
</dbReference>
<evidence type="ECO:0000256" key="3">
    <source>
        <dbReference type="ARBA" id="ARBA00012261"/>
    </source>
</evidence>
<dbReference type="Proteomes" id="UP000240621">
    <property type="component" value="Unassembled WGS sequence"/>
</dbReference>
<dbReference type="Pfam" id="PF02911">
    <property type="entry name" value="Formyl_trans_C"/>
    <property type="match status" value="1"/>
</dbReference>
<evidence type="ECO:0000256" key="1">
    <source>
        <dbReference type="ARBA" id="ARBA00002606"/>
    </source>
</evidence>
<dbReference type="SUPFAM" id="SSF53328">
    <property type="entry name" value="Formyltransferase"/>
    <property type="match status" value="1"/>
</dbReference>
<keyword evidence="14" id="KW-1185">Reference proteome</keyword>
<dbReference type="CDD" id="cd08646">
    <property type="entry name" value="FMT_core_Met-tRNA-FMT_N"/>
    <property type="match status" value="1"/>
</dbReference>
<dbReference type="GO" id="GO:0004479">
    <property type="term" value="F:methionyl-tRNA formyltransferase activity"/>
    <property type="evidence" value="ECO:0007669"/>
    <property type="project" value="UniProtKB-UniRule"/>
</dbReference>
<dbReference type="AlphaFoldDB" id="A0A2P8CK74"/>
<keyword evidence="5 8" id="KW-0808">Transferase</keyword>
<dbReference type="Pfam" id="PF00551">
    <property type="entry name" value="Formyl_trans_N"/>
    <property type="match status" value="1"/>
</dbReference>
<evidence type="ECO:0000256" key="5">
    <source>
        <dbReference type="ARBA" id="ARBA00022679"/>
    </source>
</evidence>
<dbReference type="PANTHER" id="PTHR11138:SF5">
    <property type="entry name" value="METHIONYL-TRNA FORMYLTRANSFERASE, MITOCHONDRIAL"/>
    <property type="match status" value="1"/>
</dbReference>
<protein>
    <recommendedName>
        <fullName evidence="4 8">Methionyl-tRNA formyltransferase</fullName>
        <ecNumber evidence="3 8">2.1.2.9</ecNumber>
    </recommendedName>
</protein>
<comment type="similarity">
    <text evidence="2 8">Belongs to the Fmt family.</text>
</comment>
<dbReference type="EC" id="2.1.2.9" evidence="3 8"/>
<gene>
    <name evidence="8 11" type="primary">fmt</name>
    <name evidence="12" type="ORF">CLV93_101325</name>
    <name evidence="11" type="ORF">JCM18694_02340</name>
</gene>
<dbReference type="InterPro" id="IPR002376">
    <property type="entry name" value="Formyl_transf_N"/>
</dbReference>
<dbReference type="InterPro" id="IPR011034">
    <property type="entry name" value="Formyl_transferase-like_C_sf"/>
</dbReference>
<dbReference type="InterPro" id="IPR041711">
    <property type="entry name" value="Met-tRNA-FMT_N"/>
</dbReference>
<evidence type="ECO:0000259" key="9">
    <source>
        <dbReference type="Pfam" id="PF00551"/>
    </source>
</evidence>
<dbReference type="GO" id="GO:0005829">
    <property type="term" value="C:cytosol"/>
    <property type="evidence" value="ECO:0007669"/>
    <property type="project" value="TreeGrafter"/>
</dbReference>
<dbReference type="PANTHER" id="PTHR11138">
    <property type="entry name" value="METHIONYL-TRNA FORMYLTRANSFERASE"/>
    <property type="match status" value="1"/>
</dbReference>
<accession>A0A2P8CK74</accession>
<dbReference type="SUPFAM" id="SSF50486">
    <property type="entry name" value="FMT C-terminal domain-like"/>
    <property type="match status" value="1"/>
</dbReference>
<dbReference type="NCBIfam" id="TIGR00460">
    <property type="entry name" value="fmt"/>
    <property type="match status" value="1"/>
</dbReference>
<dbReference type="EMBL" id="BLAU01000001">
    <property type="protein sequence ID" value="GET19988.1"/>
    <property type="molecule type" value="Genomic_DNA"/>
</dbReference>
<dbReference type="Gene3D" id="3.10.25.10">
    <property type="entry name" value="Formyl transferase, C-terminal domain"/>
    <property type="match status" value="1"/>
</dbReference>
<feature type="domain" description="Formyl transferase N-terminal" evidence="9">
    <location>
        <begin position="49"/>
        <end position="223"/>
    </location>
</feature>
<feature type="domain" description="Formyl transferase C-terminal" evidence="10">
    <location>
        <begin position="254"/>
        <end position="357"/>
    </location>
</feature>
<comment type="function">
    <text evidence="1 8">Attaches a formyl group to the free amino group of methionyl-tRNA(fMet). The formyl group appears to play a dual role in the initiator identity of N-formylmethionyl-tRNA by promoting its recognition by IF2 and preventing the misappropriation of this tRNA by the elongation apparatus.</text>
</comment>
<comment type="caution">
    <text evidence="12">The sequence shown here is derived from an EMBL/GenBank/DDBJ whole genome shotgun (WGS) entry which is preliminary data.</text>
</comment>
<reference evidence="11 14" key="2">
    <citation type="submission" date="2019-10" db="EMBL/GenBank/DDBJ databases">
        <title>Prolixibacter strains distinguished by the presence of nitrate reductase genes were adept at nitrate-dependent anaerobic corrosion of metallic iron and carbon steel.</title>
        <authorList>
            <person name="Iino T."/>
            <person name="Shono N."/>
            <person name="Ito K."/>
            <person name="Nakamura R."/>
            <person name="Sueoka K."/>
            <person name="Harayama S."/>
            <person name="Ohkuma M."/>
        </authorList>
    </citation>
    <scope>NUCLEOTIDE SEQUENCE [LARGE SCALE GENOMIC DNA]</scope>
    <source>
        <strain evidence="11 14">MIC1-1</strain>
    </source>
</reference>
<dbReference type="HAMAP" id="MF_00182">
    <property type="entry name" value="Formyl_trans"/>
    <property type="match status" value="1"/>
</dbReference>
<feature type="binding site" evidence="8">
    <location>
        <begin position="155"/>
        <end position="158"/>
    </location>
    <ligand>
        <name>(6S)-5,6,7,8-tetrahydrofolate</name>
        <dbReference type="ChEBI" id="CHEBI:57453"/>
    </ligand>
</feature>
<dbReference type="CDD" id="cd08704">
    <property type="entry name" value="Met_tRNA_FMT_C"/>
    <property type="match status" value="1"/>
</dbReference>
<dbReference type="InterPro" id="IPR005794">
    <property type="entry name" value="Fmt"/>
</dbReference>
<proteinExistence type="inferred from homology"/>
<organism evidence="12 13">
    <name type="scientific">Prolixibacter denitrificans</name>
    <dbReference type="NCBI Taxonomy" id="1541063"/>
    <lineage>
        <taxon>Bacteria</taxon>
        <taxon>Pseudomonadati</taxon>
        <taxon>Bacteroidota</taxon>
        <taxon>Bacteroidia</taxon>
        <taxon>Marinilabiliales</taxon>
        <taxon>Prolixibacteraceae</taxon>
        <taxon>Prolixibacter</taxon>
    </lineage>
</organism>
<evidence type="ECO:0000256" key="7">
    <source>
        <dbReference type="ARBA" id="ARBA00048558"/>
    </source>
</evidence>
<evidence type="ECO:0000313" key="14">
    <source>
        <dbReference type="Proteomes" id="UP000396862"/>
    </source>
</evidence>
<dbReference type="EMBL" id="PYGC01000001">
    <property type="protein sequence ID" value="PSK85369.1"/>
    <property type="molecule type" value="Genomic_DNA"/>
</dbReference>
<comment type="catalytic activity">
    <reaction evidence="7 8">
        <text>L-methionyl-tRNA(fMet) + (6R)-10-formyltetrahydrofolate = N-formyl-L-methionyl-tRNA(fMet) + (6S)-5,6,7,8-tetrahydrofolate + H(+)</text>
        <dbReference type="Rhea" id="RHEA:24380"/>
        <dbReference type="Rhea" id="RHEA-COMP:9952"/>
        <dbReference type="Rhea" id="RHEA-COMP:9953"/>
        <dbReference type="ChEBI" id="CHEBI:15378"/>
        <dbReference type="ChEBI" id="CHEBI:57453"/>
        <dbReference type="ChEBI" id="CHEBI:78530"/>
        <dbReference type="ChEBI" id="CHEBI:78844"/>
        <dbReference type="ChEBI" id="CHEBI:195366"/>
        <dbReference type="EC" id="2.1.2.9"/>
    </reaction>
</comment>
<evidence type="ECO:0000259" key="10">
    <source>
        <dbReference type="Pfam" id="PF02911"/>
    </source>
</evidence>
<sequence>MAAGIVLISRKRKKEIVTYGNSSIPVSPKRNEEENKTYKLKIMQGKDIRIVFMGTPDFAVESLKALVENGYNVVGVITTPDKPAGRGQKVHTSAVKQYAMSQNLPVLQPEKLKDPTFIEKLTTWKADLQVVVAFRMLPEIVWSMPPMGTFNLHASLLPQYRGAAPLNWAVINGEQESGVSTFLLKHEIDTGNILFQEKVSIGPDETVGELHDKLMGVGAKLVLTTVDALAEGTAKGISQDVLIARGVNVKPAPKIFKDDCRIDWKQPGAQIHNLIRGLSPYPASWTVFQEKEGNKEISVKIYRAHFEKENHDTTPGTVISPNKKELKIACPDGFVSIYELQMAGKKRMNVDDFLRGFQNAEQFQAI</sequence>
<evidence type="ECO:0000256" key="8">
    <source>
        <dbReference type="HAMAP-Rule" id="MF_00182"/>
    </source>
</evidence>
<evidence type="ECO:0000313" key="12">
    <source>
        <dbReference type="EMBL" id="PSK85369.1"/>
    </source>
</evidence>
<keyword evidence="6 8" id="KW-0648">Protein biosynthesis</keyword>
<dbReference type="InterPro" id="IPR036477">
    <property type="entry name" value="Formyl_transf_N_sf"/>
</dbReference>